<dbReference type="Pfam" id="PF01757">
    <property type="entry name" value="Acyl_transf_3"/>
    <property type="match status" value="1"/>
</dbReference>
<dbReference type="InterPro" id="IPR050879">
    <property type="entry name" value="Acyltransferase_3"/>
</dbReference>
<feature type="transmembrane region" description="Helical" evidence="2">
    <location>
        <begin position="257"/>
        <end position="278"/>
    </location>
</feature>
<keyword evidence="2" id="KW-0812">Transmembrane</keyword>
<feature type="region of interest" description="Disordered" evidence="1">
    <location>
        <begin position="1"/>
        <end position="31"/>
    </location>
</feature>
<evidence type="ECO:0000259" key="4">
    <source>
        <dbReference type="Pfam" id="PF19040"/>
    </source>
</evidence>
<evidence type="ECO:0000256" key="2">
    <source>
        <dbReference type="SAM" id="Phobius"/>
    </source>
</evidence>
<evidence type="ECO:0000259" key="3">
    <source>
        <dbReference type="Pfam" id="PF01757"/>
    </source>
</evidence>
<keyword evidence="5" id="KW-0012">Acyltransferase</keyword>
<organism evidence="5 6">
    <name type="scientific">Rhodococcus qingshengii</name>
    <dbReference type="NCBI Taxonomy" id="334542"/>
    <lineage>
        <taxon>Bacteria</taxon>
        <taxon>Bacillati</taxon>
        <taxon>Actinomycetota</taxon>
        <taxon>Actinomycetes</taxon>
        <taxon>Mycobacteriales</taxon>
        <taxon>Nocardiaceae</taxon>
        <taxon>Rhodococcus</taxon>
        <taxon>Rhodococcus erythropolis group</taxon>
    </lineage>
</organism>
<feature type="transmembrane region" description="Helical" evidence="2">
    <location>
        <begin position="98"/>
        <end position="117"/>
    </location>
</feature>
<feature type="domain" description="Acyltransferase 3" evidence="3">
    <location>
        <begin position="34"/>
        <end position="370"/>
    </location>
</feature>
<gene>
    <name evidence="5" type="ORF">CHR55_01745</name>
</gene>
<feature type="compositionally biased region" description="Basic and acidic residues" evidence="1">
    <location>
        <begin position="21"/>
        <end position="31"/>
    </location>
</feature>
<feature type="transmembrane region" description="Helical" evidence="2">
    <location>
        <begin position="59"/>
        <end position="77"/>
    </location>
</feature>
<protein>
    <submittedName>
        <fullName evidence="5">Acyltransferase</fullName>
    </submittedName>
</protein>
<evidence type="ECO:0000256" key="1">
    <source>
        <dbReference type="SAM" id="MobiDB-lite"/>
    </source>
</evidence>
<keyword evidence="2" id="KW-1133">Transmembrane helix</keyword>
<feature type="transmembrane region" description="Helical" evidence="2">
    <location>
        <begin position="229"/>
        <end position="245"/>
    </location>
</feature>
<name>A0A2A5JIE6_RHOSG</name>
<dbReference type="RefSeq" id="WP_099696828.1">
    <property type="nucleotide sequence ID" value="NZ_NOVD01000001.1"/>
</dbReference>
<dbReference type="InterPro" id="IPR002656">
    <property type="entry name" value="Acyl_transf_3_dom"/>
</dbReference>
<evidence type="ECO:0000313" key="5">
    <source>
        <dbReference type="EMBL" id="PCK29132.1"/>
    </source>
</evidence>
<dbReference type="EMBL" id="NOVD01000001">
    <property type="protein sequence ID" value="PCK29132.1"/>
    <property type="molecule type" value="Genomic_DNA"/>
</dbReference>
<dbReference type="GO" id="GO:0016020">
    <property type="term" value="C:membrane"/>
    <property type="evidence" value="ECO:0007669"/>
    <property type="project" value="TreeGrafter"/>
</dbReference>
<feature type="transmembrane region" description="Helical" evidence="2">
    <location>
        <begin position="284"/>
        <end position="301"/>
    </location>
</feature>
<keyword evidence="5" id="KW-0808">Transferase</keyword>
<dbReference type="InterPro" id="IPR043968">
    <property type="entry name" value="SGNH"/>
</dbReference>
<dbReference type="GO" id="GO:0009103">
    <property type="term" value="P:lipopolysaccharide biosynthetic process"/>
    <property type="evidence" value="ECO:0007669"/>
    <property type="project" value="TreeGrafter"/>
</dbReference>
<accession>A0A2A5JIE6</accession>
<reference evidence="5 6" key="1">
    <citation type="submission" date="2017-07" db="EMBL/GenBank/DDBJ databases">
        <title>Draft sequence of Rhodococcus enclensis 23b-28.</title>
        <authorList>
            <person name="Besaury L."/>
            <person name="Sancelme M."/>
            <person name="Amato P."/>
            <person name="Lallement A."/>
            <person name="Delort A.-M."/>
        </authorList>
    </citation>
    <scope>NUCLEOTIDE SEQUENCE [LARGE SCALE GENOMIC DNA]</scope>
    <source>
        <strain evidence="5 6">23b-28</strain>
    </source>
</reference>
<feature type="transmembrane region" description="Helical" evidence="2">
    <location>
        <begin position="385"/>
        <end position="405"/>
    </location>
</feature>
<feature type="domain" description="SGNH" evidence="4">
    <location>
        <begin position="473"/>
        <end position="688"/>
    </location>
</feature>
<evidence type="ECO:0000313" key="6">
    <source>
        <dbReference type="Proteomes" id="UP000230886"/>
    </source>
</evidence>
<dbReference type="PANTHER" id="PTHR23028">
    <property type="entry name" value="ACETYLTRANSFERASE"/>
    <property type="match status" value="1"/>
</dbReference>
<keyword evidence="2" id="KW-0472">Membrane</keyword>
<feature type="compositionally biased region" description="Polar residues" evidence="1">
    <location>
        <begin position="1"/>
        <end position="17"/>
    </location>
</feature>
<comment type="caution">
    <text evidence="5">The sequence shown here is derived from an EMBL/GenBank/DDBJ whole genome shotgun (WGS) entry which is preliminary data.</text>
</comment>
<dbReference type="Pfam" id="PF19040">
    <property type="entry name" value="SGNH"/>
    <property type="match status" value="1"/>
</dbReference>
<dbReference type="GO" id="GO:0016747">
    <property type="term" value="F:acyltransferase activity, transferring groups other than amino-acyl groups"/>
    <property type="evidence" value="ECO:0007669"/>
    <property type="project" value="InterPro"/>
</dbReference>
<feature type="transmembrane region" description="Helical" evidence="2">
    <location>
        <begin position="168"/>
        <end position="185"/>
    </location>
</feature>
<dbReference type="PANTHER" id="PTHR23028:SF53">
    <property type="entry name" value="ACYL_TRANSF_3 DOMAIN-CONTAINING PROTEIN"/>
    <property type="match status" value="1"/>
</dbReference>
<feature type="transmembrane region" description="Helical" evidence="2">
    <location>
        <begin position="322"/>
        <end position="344"/>
    </location>
</feature>
<sequence length="700" mass="75075">MQFSRQPSSPGEQSSVATIDRPNEERATTPHRQDLNGLRGLAIGLVVVFHVWFGRVSGGVDVFLVLSGYFFVGSLVRRAEAGGSLNPVPALRRVFLRLFPLIAVVSILTALGTALLLPRTRWADLGDQLIAVLGFFQNWQLASTASDYLAADGSVTPLQHLWSMAVQGQFYLLAIALVSVIAYVASRVNPNYFRPSLAVTLLVLTAGSFLYALAKSSRHQAWAYYDSGARLWELALGGLLAVLMTSTRSRQIASLPFSVRATIGWAGLSSILLCGIVLDGAQQFPGPWALVPVLATLALILSGVGDDTPWTSKTLAHPALTWLGSFAFALYLIHWPILVFALVITGRPEAGLLGGALIIALSVAGALALRRLIEVPVERGGRSRRYTVLACVVTAAVVLAASVAWQSYASSQTTGQRAVDTLDLPTHPGALALTDGAEVPKASMVPSIFDAPLDLPASTLDGCIADFLERDVVHCTYGDADADRTIALAGGSHSEHWLTALDELGKSHGFRVDTYLKMGCPLTVDSMQTLSDNDYPDCVDWSRGVLTELADASPDFVFTTATRPSSDGPGDVTPESYVHVWEELGRDGIDVLAIRDTPWLHHDGVAYRAIDCLATTTSPDHCAMPRSEMLSDVNPAPSAIGDLTNVRLLDLSDGVCGPELCRVVEGNVLVYHDSHHLTASYVSTLSAELGRQLSVQTGWW</sequence>
<dbReference type="Proteomes" id="UP000230886">
    <property type="component" value="Unassembled WGS sequence"/>
</dbReference>
<proteinExistence type="predicted"/>
<feature type="transmembrane region" description="Helical" evidence="2">
    <location>
        <begin position="197"/>
        <end position="214"/>
    </location>
</feature>
<dbReference type="AlphaFoldDB" id="A0A2A5JIE6"/>
<feature type="transmembrane region" description="Helical" evidence="2">
    <location>
        <begin position="350"/>
        <end position="373"/>
    </location>
</feature>